<dbReference type="AlphaFoldDB" id="K9WFN4"/>
<dbReference type="PANTHER" id="PTHR43096">
    <property type="entry name" value="DNAJ HOMOLOG 1, MITOCHONDRIAL-RELATED"/>
    <property type="match status" value="1"/>
</dbReference>
<dbReference type="STRING" id="1173027.Mic7113_2803"/>
<dbReference type="GO" id="GO:0005737">
    <property type="term" value="C:cytoplasm"/>
    <property type="evidence" value="ECO:0007669"/>
    <property type="project" value="TreeGrafter"/>
</dbReference>
<evidence type="ECO:0000256" key="1">
    <source>
        <dbReference type="ARBA" id="ARBA00023186"/>
    </source>
</evidence>
<dbReference type="KEGG" id="mic:Mic7113_2803"/>
<dbReference type="GO" id="GO:0042026">
    <property type="term" value="P:protein refolding"/>
    <property type="evidence" value="ECO:0007669"/>
    <property type="project" value="TreeGrafter"/>
</dbReference>
<dbReference type="CDD" id="cd10747">
    <property type="entry name" value="DnaJ_C"/>
    <property type="match status" value="1"/>
</dbReference>
<dbReference type="Proteomes" id="UP000010471">
    <property type="component" value="Chromosome"/>
</dbReference>
<accession>K9WFN4</accession>
<proteinExistence type="predicted"/>
<dbReference type="PATRIC" id="fig|1173027.3.peg.3079"/>
<dbReference type="EMBL" id="CP003630">
    <property type="protein sequence ID" value="AFZ18586.1"/>
    <property type="molecule type" value="Genomic_DNA"/>
</dbReference>
<dbReference type="InterPro" id="IPR008971">
    <property type="entry name" value="HSP40/DnaJ_pept-bd"/>
</dbReference>
<dbReference type="PRINTS" id="PR00625">
    <property type="entry name" value="JDOMAIN"/>
</dbReference>
<dbReference type="SUPFAM" id="SSF46565">
    <property type="entry name" value="Chaperone J-domain"/>
    <property type="match status" value="1"/>
</dbReference>
<dbReference type="eggNOG" id="COG0484">
    <property type="taxonomic scope" value="Bacteria"/>
</dbReference>
<name>K9WFN4_9CYAN</name>
<dbReference type="InterPro" id="IPR036869">
    <property type="entry name" value="J_dom_sf"/>
</dbReference>
<dbReference type="RefSeq" id="WP_015182735.1">
    <property type="nucleotide sequence ID" value="NC_019738.1"/>
</dbReference>
<dbReference type="OrthoDB" id="9779889at2"/>
<dbReference type="SMART" id="SM00271">
    <property type="entry name" value="DnaJ"/>
    <property type="match status" value="1"/>
</dbReference>
<sequence>MAATDFKDYYAILGLTKTASADEIKKSYRRLARKYHPDMNPGDKQAEARFKEVSEAYEVLSDTEKRQKYDQFGQYWRQAGQGWPSGGGGVGVDPNGFDFSQYGSFDEFINELLGRFNTGAGGSNRRTYTYRTGTGGSTGFNDFGGFGGFNDYSGVENNTTGAGGDRQATLSLSWSEAFHGVQKRLNLGTEVIDVRIPPGAKLGSRIRVRGKGQVNSYNQQRGDLYLDVELKPHSFFQFDGDNLICEVPVTPDEAVLGASIEVPTPDGTVNVNVPAGIRSGQSLRLRGKGWPRPKGGRSDQLVRIVIVPPKDLTPIERDYYEKIRANRSYNPRKDLPQVRL</sequence>
<dbReference type="InterPro" id="IPR018253">
    <property type="entry name" value="DnaJ_domain_CS"/>
</dbReference>
<dbReference type="GO" id="GO:0051082">
    <property type="term" value="F:unfolded protein binding"/>
    <property type="evidence" value="ECO:0007669"/>
    <property type="project" value="InterPro"/>
</dbReference>
<evidence type="ECO:0000313" key="3">
    <source>
        <dbReference type="EMBL" id="AFZ18586.1"/>
    </source>
</evidence>
<dbReference type="SUPFAM" id="SSF49493">
    <property type="entry name" value="HSP40/DnaJ peptide-binding domain"/>
    <property type="match status" value="2"/>
</dbReference>
<dbReference type="PROSITE" id="PS50076">
    <property type="entry name" value="DNAJ_2"/>
    <property type="match status" value="1"/>
</dbReference>
<dbReference type="FunFam" id="2.60.260.20:FF:000013">
    <property type="entry name" value="DnaJ subfamily B member 11"/>
    <property type="match status" value="1"/>
</dbReference>
<protein>
    <submittedName>
        <fullName evidence="3">DnaJ-class molecular chaperone with C-terminal Zn finger domain</fullName>
    </submittedName>
</protein>
<evidence type="ECO:0000313" key="4">
    <source>
        <dbReference type="Proteomes" id="UP000010471"/>
    </source>
</evidence>
<dbReference type="PANTHER" id="PTHR43096:SF52">
    <property type="entry name" value="DNAJ HOMOLOG 1, MITOCHONDRIAL-RELATED"/>
    <property type="match status" value="1"/>
</dbReference>
<organism evidence="3 4">
    <name type="scientific">Allocoleopsis franciscana PCC 7113</name>
    <dbReference type="NCBI Taxonomy" id="1173027"/>
    <lineage>
        <taxon>Bacteria</taxon>
        <taxon>Bacillati</taxon>
        <taxon>Cyanobacteriota</taxon>
        <taxon>Cyanophyceae</taxon>
        <taxon>Coleofasciculales</taxon>
        <taxon>Coleofasciculaceae</taxon>
        <taxon>Allocoleopsis</taxon>
        <taxon>Allocoleopsis franciscana</taxon>
    </lineage>
</organism>
<dbReference type="Pfam" id="PF00226">
    <property type="entry name" value="DnaJ"/>
    <property type="match status" value="1"/>
</dbReference>
<dbReference type="PROSITE" id="PS00636">
    <property type="entry name" value="DNAJ_1"/>
    <property type="match status" value="1"/>
</dbReference>
<dbReference type="Gene3D" id="2.60.260.20">
    <property type="entry name" value="Urease metallochaperone UreE, N-terminal domain"/>
    <property type="match status" value="2"/>
</dbReference>
<keyword evidence="4" id="KW-1185">Reference proteome</keyword>
<dbReference type="InterPro" id="IPR001623">
    <property type="entry name" value="DnaJ_domain"/>
</dbReference>
<dbReference type="CDD" id="cd06257">
    <property type="entry name" value="DnaJ"/>
    <property type="match status" value="1"/>
</dbReference>
<evidence type="ECO:0000259" key="2">
    <source>
        <dbReference type="PROSITE" id="PS50076"/>
    </source>
</evidence>
<feature type="domain" description="J" evidence="2">
    <location>
        <begin position="8"/>
        <end position="73"/>
    </location>
</feature>
<keyword evidence="1" id="KW-0143">Chaperone</keyword>
<dbReference type="Gene3D" id="1.10.287.110">
    <property type="entry name" value="DnaJ domain"/>
    <property type="match status" value="1"/>
</dbReference>
<dbReference type="InterPro" id="IPR002939">
    <property type="entry name" value="DnaJ_C"/>
</dbReference>
<reference evidence="3 4" key="1">
    <citation type="submission" date="2012-06" db="EMBL/GenBank/DDBJ databases">
        <title>Finished chromosome of genome of Microcoleus sp. PCC 7113.</title>
        <authorList>
            <consortium name="US DOE Joint Genome Institute"/>
            <person name="Gugger M."/>
            <person name="Coursin T."/>
            <person name="Rippka R."/>
            <person name="Tandeau De Marsac N."/>
            <person name="Huntemann M."/>
            <person name="Wei C.-L."/>
            <person name="Han J."/>
            <person name="Detter J.C."/>
            <person name="Han C."/>
            <person name="Tapia R."/>
            <person name="Chen A."/>
            <person name="Kyrpides N."/>
            <person name="Mavromatis K."/>
            <person name="Markowitz V."/>
            <person name="Szeto E."/>
            <person name="Ivanova N."/>
            <person name="Pagani I."/>
            <person name="Pati A."/>
            <person name="Goodwin L."/>
            <person name="Nordberg H.P."/>
            <person name="Cantor M.N."/>
            <person name="Hua S.X."/>
            <person name="Woyke T."/>
            <person name="Kerfeld C.A."/>
        </authorList>
    </citation>
    <scope>NUCLEOTIDE SEQUENCE [LARGE SCALE GENOMIC DNA]</scope>
    <source>
        <strain evidence="3 4">PCC 7113</strain>
    </source>
</reference>
<dbReference type="Pfam" id="PF01556">
    <property type="entry name" value="DnaJ_C"/>
    <property type="match status" value="1"/>
</dbReference>
<dbReference type="FunFam" id="1.10.287.110:FF:000034">
    <property type="entry name" value="Chaperone protein DnaJ"/>
    <property type="match status" value="1"/>
</dbReference>
<gene>
    <name evidence="3" type="ORF">Mic7113_2803</name>
</gene>
<dbReference type="HOGENOM" id="CLU_017633_0_0_3"/>